<dbReference type="InterPro" id="IPR005793">
    <property type="entry name" value="Formyl_trans_C"/>
</dbReference>
<dbReference type="EC" id="2.1.2.9" evidence="2 5"/>
<dbReference type="NCBIfam" id="TIGR00460">
    <property type="entry name" value="fmt"/>
    <property type="match status" value="1"/>
</dbReference>
<sequence length="338" mass="37031">MRVIFFGTPQFAVPTLNALLQSEGRSLLGVVTQPDKRRGRGKQMIPSPVKEVALAENLPIWQPARLRKDVETIAALKAAEADVFVVVAYGQILSPEVLAIPKFGCINVHGSLLPQYRGAAPMQWALYNGDRETGITTMLMDEGMDTGASLLKISTPIQLLDNIQSLGARLAEDGANLLLATLSQLEQGTITPIPQNSQAATYAPLLKKSDFSLDWQRSAIAIHNQVRGFYANGWTTFREQTLKVLATIPLGEDYWPQLPERFQELVKHWPDLQGLTGQPGEVVAILKNWGPVVRTGDGLLLLTEVQLAGKRVQSGGDWVNGTHLQQGEVLRNTTLNVD</sequence>
<dbReference type="CDD" id="cd08704">
    <property type="entry name" value="Met_tRNA_FMT_C"/>
    <property type="match status" value="1"/>
</dbReference>
<dbReference type="Gene3D" id="3.40.50.12230">
    <property type="match status" value="1"/>
</dbReference>
<feature type="domain" description="Formyl transferase C-terminal" evidence="7">
    <location>
        <begin position="206"/>
        <end position="321"/>
    </location>
</feature>
<dbReference type="InterPro" id="IPR044135">
    <property type="entry name" value="Met-tRNA-FMT_C"/>
</dbReference>
<dbReference type="FunFam" id="3.40.50.12230:FF:000001">
    <property type="entry name" value="Methionyl-tRNA formyltransferase"/>
    <property type="match status" value="1"/>
</dbReference>
<dbReference type="HAMAP" id="MF_00182">
    <property type="entry name" value="Formyl_trans"/>
    <property type="match status" value="1"/>
</dbReference>
<evidence type="ECO:0000259" key="7">
    <source>
        <dbReference type="Pfam" id="PF02911"/>
    </source>
</evidence>
<evidence type="ECO:0000256" key="4">
    <source>
        <dbReference type="ARBA" id="ARBA00022917"/>
    </source>
</evidence>
<dbReference type="GO" id="GO:0004479">
    <property type="term" value="F:methionyl-tRNA formyltransferase activity"/>
    <property type="evidence" value="ECO:0007669"/>
    <property type="project" value="UniProtKB-UniRule"/>
</dbReference>
<comment type="catalytic activity">
    <reaction evidence="5">
        <text>L-methionyl-tRNA(fMet) + (6R)-10-formyltetrahydrofolate = N-formyl-L-methionyl-tRNA(fMet) + (6S)-5,6,7,8-tetrahydrofolate + H(+)</text>
        <dbReference type="Rhea" id="RHEA:24380"/>
        <dbReference type="Rhea" id="RHEA-COMP:9952"/>
        <dbReference type="Rhea" id="RHEA-COMP:9953"/>
        <dbReference type="ChEBI" id="CHEBI:15378"/>
        <dbReference type="ChEBI" id="CHEBI:57453"/>
        <dbReference type="ChEBI" id="CHEBI:78530"/>
        <dbReference type="ChEBI" id="CHEBI:78844"/>
        <dbReference type="ChEBI" id="CHEBI:195366"/>
        <dbReference type="EC" id="2.1.2.9"/>
    </reaction>
</comment>
<dbReference type="SUPFAM" id="SSF53328">
    <property type="entry name" value="Formyltransferase"/>
    <property type="match status" value="1"/>
</dbReference>
<dbReference type="Pfam" id="PF02911">
    <property type="entry name" value="Formyl_trans_C"/>
    <property type="match status" value="1"/>
</dbReference>
<name>A0A977KVG0_9CYAN</name>
<evidence type="ECO:0000256" key="2">
    <source>
        <dbReference type="ARBA" id="ARBA00012261"/>
    </source>
</evidence>
<dbReference type="InterPro" id="IPR001555">
    <property type="entry name" value="GART_AS"/>
</dbReference>
<comment type="function">
    <text evidence="5">Attaches a formyl group to the free amino group of methionyl-tRNA(fMet). The formyl group appears to play a dual role in the initiator identity of N-formylmethionyl-tRNA by promoting its recognition by IF2 and preventing the misappropriation of this tRNA by the elongation apparatus.</text>
</comment>
<protein>
    <recommendedName>
        <fullName evidence="2 5">Methionyl-tRNA formyltransferase</fullName>
        <ecNumber evidence="2 5">2.1.2.9</ecNumber>
    </recommendedName>
</protein>
<keyword evidence="4 5" id="KW-0648">Protein biosynthesis</keyword>
<dbReference type="Pfam" id="PF00551">
    <property type="entry name" value="Formyl_trans_N"/>
    <property type="match status" value="1"/>
</dbReference>
<keyword evidence="3 5" id="KW-0808">Transferase</keyword>
<evidence type="ECO:0000259" key="6">
    <source>
        <dbReference type="Pfam" id="PF00551"/>
    </source>
</evidence>
<proteinExistence type="inferred from homology"/>
<evidence type="ECO:0000313" key="8">
    <source>
        <dbReference type="EMBL" id="UXE59300.1"/>
    </source>
</evidence>
<evidence type="ECO:0000256" key="5">
    <source>
        <dbReference type="HAMAP-Rule" id="MF_00182"/>
    </source>
</evidence>
<feature type="binding site" evidence="5">
    <location>
        <begin position="111"/>
        <end position="114"/>
    </location>
    <ligand>
        <name>(6S)-5,6,7,8-tetrahydrofolate</name>
        <dbReference type="ChEBI" id="CHEBI:57453"/>
    </ligand>
</feature>
<dbReference type="InterPro" id="IPR005794">
    <property type="entry name" value="Fmt"/>
</dbReference>
<dbReference type="InterPro" id="IPR002376">
    <property type="entry name" value="Formyl_transf_N"/>
</dbReference>
<gene>
    <name evidence="5 8" type="primary">fmt</name>
    <name evidence="8" type="ORF">KA717_25990</name>
</gene>
<dbReference type="PANTHER" id="PTHR11138:SF5">
    <property type="entry name" value="METHIONYL-TRNA FORMYLTRANSFERASE, MITOCHONDRIAL"/>
    <property type="match status" value="1"/>
</dbReference>
<evidence type="ECO:0000256" key="3">
    <source>
        <dbReference type="ARBA" id="ARBA00022679"/>
    </source>
</evidence>
<dbReference type="AlphaFoldDB" id="A0A977KVG0"/>
<dbReference type="InterPro" id="IPR036477">
    <property type="entry name" value="Formyl_transf_N_sf"/>
</dbReference>
<dbReference type="InterPro" id="IPR011034">
    <property type="entry name" value="Formyl_transferase-like_C_sf"/>
</dbReference>
<evidence type="ECO:0000256" key="1">
    <source>
        <dbReference type="ARBA" id="ARBA00010699"/>
    </source>
</evidence>
<dbReference type="PANTHER" id="PTHR11138">
    <property type="entry name" value="METHIONYL-TRNA FORMYLTRANSFERASE"/>
    <property type="match status" value="1"/>
</dbReference>
<organism evidence="8">
    <name type="scientific">Woronichinia naegeliana WA131</name>
    <dbReference type="NCBI Taxonomy" id="2824559"/>
    <lineage>
        <taxon>Bacteria</taxon>
        <taxon>Bacillati</taxon>
        <taxon>Cyanobacteriota</taxon>
        <taxon>Cyanophyceae</taxon>
        <taxon>Synechococcales</taxon>
        <taxon>Coelosphaeriaceae</taxon>
        <taxon>Woronichinia</taxon>
    </lineage>
</organism>
<dbReference type="Proteomes" id="UP001065613">
    <property type="component" value="Chromosome"/>
</dbReference>
<comment type="similarity">
    <text evidence="1 5">Belongs to the Fmt family.</text>
</comment>
<dbReference type="EMBL" id="CP073041">
    <property type="protein sequence ID" value="UXE59300.1"/>
    <property type="molecule type" value="Genomic_DNA"/>
</dbReference>
<dbReference type="InterPro" id="IPR041711">
    <property type="entry name" value="Met-tRNA-FMT_N"/>
</dbReference>
<feature type="domain" description="Formyl transferase N-terminal" evidence="6">
    <location>
        <begin position="1"/>
        <end position="181"/>
    </location>
</feature>
<dbReference type="KEGG" id="wna:KA717_25990"/>
<accession>A0A977KVG0</accession>
<dbReference type="CDD" id="cd08646">
    <property type="entry name" value="FMT_core_Met-tRNA-FMT_N"/>
    <property type="match status" value="1"/>
</dbReference>
<reference evidence="8" key="1">
    <citation type="submission" date="2021-04" db="EMBL/GenBank/DDBJ databases">
        <title>Genome sequence of Woronichinia naegeliana from Washington state freshwater lake bloom.</title>
        <authorList>
            <person name="Dreher T.W."/>
        </authorList>
    </citation>
    <scope>NUCLEOTIDE SEQUENCE</scope>
    <source>
        <strain evidence="8">WA131</strain>
    </source>
</reference>
<dbReference type="PROSITE" id="PS00373">
    <property type="entry name" value="GART"/>
    <property type="match status" value="1"/>
</dbReference>
<dbReference type="SUPFAM" id="SSF50486">
    <property type="entry name" value="FMT C-terminal domain-like"/>
    <property type="match status" value="1"/>
</dbReference>
<dbReference type="GO" id="GO:0005829">
    <property type="term" value="C:cytosol"/>
    <property type="evidence" value="ECO:0007669"/>
    <property type="project" value="TreeGrafter"/>
</dbReference>